<dbReference type="PANTHER" id="PTHR48267">
    <property type="entry name" value="CUPREDOXIN SUPERFAMILY PROTEIN"/>
    <property type="match status" value="1"/>
</dbReference>
<protein>
    <recommendedName>
        <fullName evidence="6">Multicopper oxidase CueO</fullName>
        <ecNumber evidence="5">1.16.3.4</ecNumber>
    </recommendedName>
    <alternativeName>
        <fullName evidence="7">Copper efflux oxidase</fullName>
    </alternativeName>
    <alternativeName>
        <fullName evidence="8">Cuprous oxidase</fullName>
    </alternativeName>
</protein>
<dbReference type="PROSITE" id="PS51318">
    <property type="entry name" value="TAT"/>
    <property type="match status" value="1"/>
</dbReference>
<evidence type="ECO:0000256" key="9">
    <source>
        <dbReference type="ARBA" id="ARBA00048092"/>
    </source>
</evidence>
<dbReference type="CDD" id="cd13889">
    <property type="entry name" value="CuRO_3_BOD"/>
    <property type="match status" value="1"/>
</dbReference>
<comment type="subcellular location">
    <subcellularLocation>
        <location evidence="1">Periplasm</location>
    </subcellularLocation>
</comment>
<evidence type="ECO:0000256" key="8">
    <source>
        <dbReference type="ARBA" id="ARBA00043090"/>
    </source>
</evidence>
<keyword evidence="3" id="KW-0479">Metal-binding</keyword>
<dbReference type="InterPro" id="IPR002355">
    <property type="entry name" value="Cu_oxidase_Cu_BS"/>
</dbReference>
<dbReference type="Pfam" id="PF07732">
    <property type="entry name" value="Cu-oxidase_3"/>
    <property type="match status" value="1"/>
</dbReference>
<dbReference type="InterPro" id="IPR008972">
    <property type="entry name" value="Cupredoxin"/>
</dbReference>
<evidence type="ECO:0000256" key="7">
    <source>
        <dbReference type="ARBA" id="ARBA00042896"/>
    </source>
</evidence>
<dbReference type="PROSITE" id="PS00080">
    <property type="entry name" value="MULTICOPPER_OXIDASE2"/>
    <property type="match status" value="1"/>
</dbReference>
<evidence type="ECO:0000259" key="12">
    <source>
        <dbReference type="Pfam" id="PF07732"/>
    </source>
</evidence>
<dbReference type="EMBL" id="VYGV01000003">
    <property type="protein sequence ID" value="NWF44164.1"/>
    <property type="molecule type" value="Genomic_DNA"/>
</dbReference>
<evidence type="ECO:0000256" key="3">
    <source>
        <dbReference type="ARBA" id="ARBA00022723"/>
    </source>
</evidence>
<evidence type="ECO:0000256" key="10">
    <source>
        <dbReference type="SAM" id="MobiDB-lite"/>
    </source>
</evidence>
<keyword evidence="14" id="KW-1185">Reference proteome</keyword>
<name>A0A7Y8GSN9_9BURK</name>
<dbReference type="InterPro" id="IPR006311">
    <property type="entry name" value="TAT_signal"/>
</dbReference>
<dbReference type="PANTHER" id="PTHR48267:SF1">
    <property type="entry name" value="BILIRUBIN OXIDASE"/>
    <property type="match status" value="1"/>
</dbReference>
<evidence type="ECO:0000256" key="4">
    <source>
        <dbReference type="ARBA" id="ARBA00023002"/>
    </source>
</evidence>
<evidence type="ECO:0000313" key="14">
    <source>
        <dbReference type="Proteomes" id="UP000545507"/>
    </source>
</evidence>
<evidence type="ECO:0000256" key="1">
    <source>
        <dbReference type="ARBA" id="ARBA00004418"/>
    </source>
</evidence>
<dbReference type="Pfam" id="PF07731">
    <property type="entry name" value="Cu-oxidase_2"/>
    <property type="match status" value="1"/>
</dbReference>
<feature type="domain" description="Plastocyanin-like" evidence="11">
    <location>
        <begin position="450"/>
        <end position="567"/>
    </location>
</feature>
<dbReference type="GO" id="GO:0042597">
    <property type="term" value="C:periplasmic space"/>
    <property type="evidence" value="ECO:0007669"/>
    <property type="project" value="UniProtKB-SubCell"/>
</dbReference>
<evidence type="ECO:0000256" key="2">
    <source>
        <dbReference type="ARBA" id="ARBA00011245"/>
    </source>
</evidence>
<dbReference type="Proteomes" id="UP000545507">
    <property type="component" value="Unassembled WGS sequence"/>
</dbReference>
<evidence type="ECO:0000313" key="13">
    <source>
        <dbReference type="EMBL" id="NWF44164.1"/>
    </source>
</evidence>
<dbReference type="InterPro" id="IPR045087">
    <property type="entry name" value="Cu-oxidase_fam"/>
</dbReference>
<evidence type="ECO:0000256" key="5">
    <source>
        <dbReference type="ARBA" id="ARBA00038978"/>
    </source>
</evidence>
<dbReference type="SUPFAM" id="SSF49503">
    <property type="entry name" value="Cupredoxins"/>
    <property type="match status" value="3"/>
</dbReference>
<feature type="domain" description="Plastocyanin-like" evidence="12">
    <location>
        <begin position="114"/>
        <end position="176"/>
    </location>
</feature>
<dbReference type="RefSeq" id="WP_177133044.1">
    <property type="nucleotide sequence ID" value="NZ_VYGV01000003.1"/>
</dbReference>
<dbReference type="InterPro" id="IPR011707">
    <property type="entry name" value="Cu-oxidase-like_N"/>
</dbReference>
<proteinExistence type="predicted"/>
<dbReference type="GO" id="GO:0005507">
    <property type="term" value="F:copper ion binding"/>
    <property type="evidence" value="ECO:0007669"/>
    <property type="project" value="InterPro"/>
</dbReference>
<feature type="region of interest" description="Disordered" evidence="10">
    <location>
        <begin position="66"/>
        <end position="89"/>
    </location>
</feature>
<comment type="catalytic activity">
    <reaction evidence="9">
        <text>4 Cu(+) + O2 + 4 H(+) = 4 Cu(2+) + 2 H2O</text>
        <dbReference type="Rhea" id="RHEA:30083"/>
        <dbReference type="ChEBI" id="CHEBI:15377"/>
        <dbReference type="ChEBI" id="CHEBI:15378"/>
        <dbReference type="ChEBI" id="CHEBI:15379"/>
        <dbReference type="ChEBI" id="CHEBI:29036"/>
        <dbReference type="ChEBI" id="CHEBI:49552"/>
        <dbReference type="EC" id="1.16.3.4"/>
    </reaction>
    <physiologicalReaction direction="left-to-right" evidence="9">
        <dbReference type="Rhea" id="RHEA:30084"/>
    </physiologicalReaction>
</comment>
<dbReference type="AlphaFoldDB" id="A0A7Y8GSN9"/>
<gene>
    <name evidence="13" type="ORF">F3K02_02695</name>
</gene>
<keyword evidence="4" id="KW-0560">Oxidoreductase</keyword>
<dbReference type="InterPro" id="IPR011706">
    <property type="entry name" value="Cu-oxidase_C"/>
</dbReference>
<reference evidence="13 14" key="1">
    <citation type="submission" date="2019-09" db="EMBL/GenBank/DDBJ databases">
        <title>Hydrogenophaga aromatica sp. nov., isolated from a para-xylene-degrading enrichment culture.</title>
        <authorList>
            <person name="Tancsics A."/>
            <person name="Banerjee S."/>
        </authorList>
    </citation>
    <scope>NUCLEOTIDE SEQUENCE [LARGE SCALE GENOMIC DNA]</scope>
    <source>
        <strain evidence="13 14">D2P1</strain>
    </source>
</reference>
<accession>A0A7Y8GSN9</accession>
<dbReference type="EC" id="1.16.3.4" evidence="5"/>
<comment type="subunit">
    <text evidence="2">Monomer.</text>
</comment>
<dbReference type="Gene3D" id="2.60.40.420">
    <property type="entry name" value="Cupredoxins - blue copper proteins"/>
    <property type="match status" value="3"/>
</dbReference>
<evidence type="ECO:0000259" key="11">
    <source>
        <dbReference type="Pfam" id="PF07731"/>
    </source>
</evidence>
<comment type="caution">
    <text evidence="13">The sequence shown here is derived from an EMBL/GenBank/DDBJ whole genome shotgun (WGS) entry which is preliminary data.</text>
</comment>
<dbReference type="GO" id="GO:0016491">
    <property type="term" value="F:oxidoreductase activity"/>
    <property type="evidence" value="ECO:0007669"/>
    <property type="project" value="UniProtKB-KW"/>
</dbReference>
<organism evidence="13 14">
    <name type="scientific">Hydrogenophaga aromaticivorans</name>
    <dbReference type="NCBI Taxonomy" id="2610898"/>
    <lineage>
        <taxon>Bacteria</taxon>
        <taxon>Pseudomonadati</taxon>
        <taxon>Pseudomonadota</taxon>
        <taxon>Betaproteobacteria</taxon>
        <taxon>Burkholderiales</taxon>
        <taxon>Comamonadaceae</taxon>
        <taxon>Hydrogenophaga</taxon>
    </lineage>
</organism>
<sequence>MSDTTQHKGPRLNRRQSIQLGAASAAAGLVAARPGRLAHAEDPPTGPSTAPWMMPLTVPVPKQTVASLSPEPSHYPVAGEAGRDPHQTWTGAAPQKLYTIRVKEALHSFHPQLPTQTIWGYDGTFPGPCIVARYNEPCLVRFYNEINPYAVGYGSPEISVHLHNLHCASESDGFAGDYWSSVRYGPGLTRAGQFKDHLFMNHYAGFSTDPAGIGDTREALGTLWFHDHRLDFTEQNVYRGMAGLYLMFDELDSGNEKDPNPLALKLPSGVGQYDIPLVFADFLFDKSGYVYYNPLIDNKGHLGNKVTVNGKIQPYFKVQRRKYRFRLLDASVARFYEFYLMNGTTSQNFTYIANDGNLLPAPLTMNAVRLAPAERADIVIDFSKYPHGTRLYLVNRLLMKDGRGPEGLSSRGEQLLRFDVDTDPMEQDVSQVPARLRDLPPINLNDVVRTRRWEFDKDNAIWTVNKKIFDPEKAAAVVKRNTAEIWELRGNGSWHHPVHIHMEEVRILSRNGVPPPPHEQGRKDVIVLKPDERVKVFIRFRDFTGKYLLHCHNLTHEDHAMMARWDVVA</sequence>
<evidence type="ECO:0000256" key="6">
    <source>
        <dbReference type="ARBA" id="ARBA00041027"/>
    </source>
</evidence>